<accession>A0ABC9AQ86</accession>
<evidence type="ECO:0000313" key="2">
    <source>
        <dbReference type="EMBL" id="CAL4981863.1"/>
    </source>
</evidence>
<gene>
    <name evidence="2" type="ORF">URODEC1_LOCUS56347</name>
</gene>
<feature type="chain" id="PRO_5044886383" evidence="1">
    <location>
        <begin position="23"/>
        <end position="103"/>
    </location>
</feature>
<reference evidence="2" key="1">
    <citation type="submission" date="2024-10" db="EMBL/GenBank/DDBJ databases">
        <authorList>
            <person name="Ryan C."/>
        </authorList>
    </citation>
    <scope>NUCLEOTIDE SEQUENCE [LARGE SCALE GENOMIC DNA]</scope>
</reference>
<feature type="signal peptide" evidence="1">
    <location>
        <begin position="1"/>
        <end position="22"/>
    </location>
</feature>
<keyword evidence="1" id="KW-0732">Signal</keyword>
<evidence type="ECO:0000313" key="3">
    <source>
        <dbReference type="Proteomes" id="UP001497457"/>
    </source>
</evidence>
<proteinExistence type="predicted"/>
<dbReference type="EMBL" id="OZ075131">
    <property type="protein sequence ID" value="CAL4981863.1"/>
    <property type="molecule type" value="Genomic_DNA"/>
</dbReference>
<keyword evidence="3" id="KW-1185">Reference proteome</keyword>
<dbReference type="AlphaFoldDB" id="A0ABC9AQ86"/>
<protein>
    <submittedName>
        <fullName evidence="2">Uncharacterized protein</fullName>
    </submittedName>
</protein>
<dbReference type="Proteomes" id="UP001497457">
    <property type="component" value="Chromosome 21rd"/>
</dbReference>
<sequence>MPKRVAVLLLVFAIIFAPKVAGKCTSDQKEVIAYNCALYIYRPRPGGAPETWSLCCKKVREVMQVTDMECIVQLLTPKEQAFYGKRFRDLELICAIRPTHPHS</sequence>
<name>A0ABC9AQ86_9POAL</name>
<organism evidence="2 3">
    <name type="scientific">Urochloa decumbens</name>
    <dbReference type="NCBI Taxonomy" id="240449"/>
    <lineage>
        <taxon>Eukaryota</taxon>
        <taxon>Viridiplantae</taxon>
        <taxon>Streptophyta</taxon>
        <taxon>Embryophyta</taxon>
        <taxon>Tracheophyta</taxon>
        <taxon>Spermatophyta</taxon>
        <taxon>Magnoliopsida</taxon>
        <taxon>Liliopsida</taxon>
        <taxon>Poales</taxon>
        <taxon>Poaceae</taxon>
        <taxon>PACMAD clade</taxon>
        <taxon>Panicoideae</taxon>
        <taxon>Panicodae</taxon>
        <taxon>Paniceae</taxon>
        <taxon>Melinidinae</taxon>
        <taxon>Urochloa</taxon>
    </lineage>
</organism>
<evidence type="ECO:0000256" key="1">
    <source>
        <dbReference type="SAM" id="SignalP"/>
    </source>
</evidence>